<comment type="caution">
    <text evidence="1">The sequence shown here is derived from an EMBL/GenBank/DDBJ whole genome shotgun (WGS) entry which is preliminary data.</text>
</comment>
<protein>
    <submittedName>
        <fullName evidence="1">Uncharacterized protein</fullName>
    </submittedName>
</protein>
<evidence type="ECO:0000313" key="1">
    <source>
        <dbReference type="EMBL" id="KAI5650383.1"/>
    </source>
</evidence>
<sequence>MAAYAIGIGQQAPLVDYSISVFGYTSQQPVLGDTISQSIGPGPGPSSFVDNSSLDKAQEIVHRVVCLPALSPEAQLCLPWPATKIYGRRKALVAKPKPTVISPSPGPINSELIGGHSSSAAPVPTSLPQASLPHVTQVSRSTSSPALAPRGCKRAAPADDDQSSDPFVAGPSGILCPNPSVPMTRKARILKFLQDDPCVVCEFSSGSSQEGVKEFHSESLQAFQTSSEDSSVHARCSSSGSVSGSISISSYPTTPSNMGHTSSDSSSSERTLSRAEPLAPRRV</sequence>
<accession>A0ACB9ZSH3</accession>
<evidence type="ECO:0000313" key="2">
    <source>
        <dbReference type="Proteomes" id="UP001060085"/>
    </source>
</evidence>
<reference evidence="2" key="1">
    <citation type="journal article" date="2023" name="Nat. Plants">
        <title>Single-cell RNA sequencing provides a high-resolution roadmap for understanding the multicellular compartmentation of specialized metabolism.</title>
        <authorList>
            <person name="Sun S."/>
            <person name="Shen X."/>
            <person name="Li Y."/>
            <person name="Li Y."/>
            <person name="Wang S."/>
            <person name="Li R."/>
            <person name="Zhang H."/>
            <person name="Shen G."/>
            <person name="Guo B."/>
            <person name="Wei J."/>
            <person name="Xu J."/>
            <person name="St-Pierre B."/>
            <person name="Chen S."/>
            <person name="Sun C."/>
        </authorList>
    </citation>
    <scope>NUCLEOTIDE SEQUENCE [LARGE SCALE GENOMIC DNA]</scope>
</reference>
<keyword evidence="2" id="KW-1185">Reference proteome</keyword>
<dbReference type="Proteomes" id="UP001060085">
    <property type="component" value="Linkage Group LG08"/>
</dbReference>
<proteinExistence type="predicted"/>
<organism evidence="1 2">
    <name type="scientific">Catharanthus roseus</name>
    <name type="common">Madagascar periwinkle</name>
    <name type="synonym">Vinca rosea</name>
    <dbReference type="NCBI Taxonomy" id="4058"/>
    <lineage>
        <taxon>Eukaryota</taxon>
        <taxon>Viridiplantae</taxon>
        <taxon>Streptophyta</taxon>
        <taxon>Embryophyta</taxon>
        <taxon>Tracheophyta</taxon>
        <taxon>Spermatophyta</taxon>
        <taxon>Magnoliopsida</taxon>
        <taxon>eudicotyledons</taxon>
        <taxon>Gunneridae</taxon>
        <taxon>Pentapetalae</taxon>
        <taxon>asterids</taxon>
        <taxon>lamiids</taxon>
        <taxon>Gentianales</taxon>
        <taxon>Apocynaceae</taxon>
        <taxon>Rauvolfioideae</taxon>
        <taxon>Vinceae</taxon>
        <taxon>Catharanthinae</taxon>
        <taxon>Catharanthus</taxon>
    </lineage>
</organism>
<name>A0ACB9ZSH3_CATRO</name>
<gene>
    <name evidence="1" type="ORF">M9H77_36388</name>
</gene>
<dbReference type="EMBL" id="CM044708">
    <property type="protein sequence ID" value="KAI5650383.1"/>
    <property type="molecule type" value="Genomic_DNA"/>
</dbReference>